<dbReference type="EMBL" id="DS985250">
    <property type="protein sequence ID" value="EDV22208.1"/>
    <property type="molecule type" value="Genomic_DNA"/>
</dbReference>
<dbReference type="GO" id="GO:0000463">
    <property type="term" value="P:maturation of LSU-rRNA from tricistronic rRNA transcript (SSU-rRNA, 5.8S rRNA, LSU-rRNA)"/>
    <property type="evidence" value="ECO:0000318"/>
    <property type="project" value="GO_Central"/>
</dbReference>
<dbReference type="GO" id="GO:0070545">
    <property type="term" value="C:PeBoW complex"/>
    <property type="evidence" value="ECO:0000318"/>
    <property type="project" value="GO_Central"/>
</dbReference>
<dbReference type="HOGENOM" id="CLU_019619_0_0_1"/>
<dbReference type="RefSeq" id="XP_002115363.1">
    <property type="nucleotide sequence ID" value="XM_002115327.1"/>
</dbReference>
<evidence type="ECO:0000313" key="8">
    <source>
        <dbReference type="Proteomes" id="UP000009022"/>
    </source>
</evidence>
<evidence type="ECO:0000256" key="4">
    <source>
        <dbReference type="ARBA" id="ARBA00023242"/>
    </source>
</evidence>
<name>B3S559_TRIAD</name>
<dbReference type="SUPFAM" id="SSF52113">
    <property type="entry name" value="BRCT domain"/>
    <property type="match status" value="1"/>
</dbReference>
<dbReference type="InterPro" id="IPR036420">
    <property type="entry name" value="BRCT_dom_sf"/>
</dbReference>
<dbReference type="PANTHER" id="PTHR12221">
    <property type="entry name" value="PESCADILLO - RELATED"/>
    <property type="match status" value="1"/>
</dbReference>
<dbReference type="Pfam" id="PF06732">
    <property type="entry name" value="Pescadillo_N"/>
    <property type="match status" value="1"/>
</dbReference>
<dbReference type="SMART" id="SM00292">
    <property type="entry name" value="BRCT"/>
    <property type="match status" value="1"/>
</dbReference>
<evidence type="ECO:0000313" key="7">
    <source>
        <dbReference type="EMBL" id="EDV22208.1"/>
    </source>
</evidence>
<dbReference type="PROSITE" id="PS50172">
    <property type="entry name" value="BRCT"/>
    <property type="match status" value="1"/>
</dbReference>
<dbReference type="HAMAP" id="MF_03028">
    <property type="entry name" value="Pescadillo"/>
    <property type="match status" value="1"/>
</dbReference>
<sequence>GAATNFITRSQAVRKLQLSLADFRRLCILKGIYPHEPKNKKKVSGGDTAFRTYYYIKDIKYLAHEPIINKFRDHKIFVRKLRRAIGRKEDDIASKLNENKPVYTLDHIVKERYPSFIDALRDLDDAISMLFLFSSMPQTSKIQATEFMHYVIQSRSLRKVFLSIKGIYYQVELQGQNVTWIVPYKFSEQVPYDVDFRVMLTFLEFYITLLGFVNFQLYHSINLKYPPQLVRDRAALNHVAVENYCMSDELEDEILIALNQDITKFESAESDTPEIDEFPIDEDATQMKEKMEEEKKFSKLFEGLKFFLSREVPQEALVFVIRCFGGQISWDSLTSIGASYEETDESITHQIVDRPSQKHQFLSRYYVQPQWVFDCVNARTLLSEVEYLAGIVLPPHLSPFVVEEEGDYVPPERRQLLNQTSEEVEIEEENKGTHP</sequence>
<accession>B3S559</accession>
<evidence type="ECO:0000256" key="5">
    <source>
        <dbReference type="SAM" id="MobiDB-lite"/>
    </source>
</evidence>
<evidence type="ECO:0000256" key="3">
    <source>
        <dbReference type="ARBA" id="ARBA00022552"/>
    </source>
</evidence>
<reference evidence="7 8" key="1">
    <citation type="journal article" date="2008" name="Nature">
        <title>The Trichoplax genome and the nature of placozoans.</title>
        <authorList>
            <person name="Srivastava M."/>
            <person name="Begovic E."/>
            <person name="Chapman J."/>
            <person name="Putnam N.H."/>
            <person name="Hellsten U."/>
            <person name="Kawashima T."/>
            <person name="Kuo A."/>
            <person name="Mitros T."/>
            <person name="Salamov A."/>
            <person name="Carpenter M.L."/>
            <person name="Signorovitch A.Y."/>
            <person name="Moreno M.A."/>
            <person name="Kamm K."/>
            <person name="Grimwood J."/>
            <person name="Schmutz J."/>
            <person name="Shapiro H."/>
            <person name="Grigoriev I.V."/>
            <person name="Buss L.W."/>
            <person name="Schierwater B."/>
            <person name="Dellaporta S.L."/>
            <person name="Rokhsar D.S."/>
        </authorList>
    </citation>
    <scope>NUCLEOTIDE SEQUENCE [LARGE SCALE GENOMIC DNA]</scope>
    <source>
        <strain evidence="7 8">Grell-BS-1999</strain>
    </source>
</reference>
<dbReference type="GO" id="GO:0003723">
    <property type="term" value="F:RNA binding"/>
    <property type="evidence" value="ECO:0000318"/>
    <property type="project" value="GO_Central"/>
</dbReference>
<feature type="domain" description="BRCT" evidence="6">
    <location>
        <begin position="296"/>
        <end position="389"/>
    </location>
</feature>
<dbReference type="AlphaFoldDB" id="B3S559"/>
<dbReference type="KEGG" id="tad:TRIADDRAFT_29327"/>
<evidence type="ECO:0000256" key="2">
    <source>
        <dbReference type="ARBA" id="ARBA00022517"/>
    </source>
</evidence>
<keyword evidence="8" id="KW-1185">Reference proteome</keyword>
<proteinExistence type="inferred from homology"/>
<keyword evidence="4" id="KW-0539">Nucleus</keyword>
<dbReference type="OrthoDB" id="10264910at2759"/>
<evidence type="ECO:0000259" key="6">
    <source>
        <dbReference type="PROSITE" id="PS50172"/>
    </source>
</evidence>
<feature type="non-terminal residue" evidence="7">
    <location>
        <position position="1"/>
    </location>
</feature>
<feature type="region of interest" description="Disordered" evidence="5">
    <location>
        <begin position="415"/>
        <end position="435"/>
    </location>
</feature>
<keyword evidence="3" id="KW-0698">rRNA processing</keyword>
<dbReference type="OMA" id="QKVTWIV"/>
<dbReference type="FunFam" id="3.40.50.10190:FF:000002">
    <property type="entry name" value="Pescadillo homolog"/>
    <property type="match status" value="1"/>
</dbReference>
<dbReference type="InterPro" id="IPR001357">
    <property type="entry name" value="BRCT_dom"/>
</dbReference>
<comment type="subcellular location">
    <subcellularLocation>
        <location evidence="1">Nucleus</location>
        <location evidence="1">Nucleolus</location>
    </subcellularLocation>
</comment>
<dbReference type="Pfam" id="PF16589">
    <property type="entry name" value="BRCT_2"/>
    <property type="match status" value="1"/>
</dbReference>
<dbReference type="InterPro" id="IPR010613">
    <property type="entry name" value="PES"/>
</dbReference>
<dbReference type="CTD" id="6756446"/>
<dbReference type="CDD" id="cd17709">
    <property type="entry name" value="BRCT_pescadillo_like"/>
    <property type="match status" value="1"/>
</dbReference>
<dbReference type="InParanoid" id="B3S559"/>
<protein>
    <recommendedName>
        <fullName evidence="6">BRCT domain-containing protein</fullName>
    </recommendedName>
</protein>
<dbReference type="PhylomeDB" id="B3S559"/>
<organism evidence="7 8">
    <name type="scientific">Trichoplax adhaerens</name>
    <name type="common">Trichoplax reptans</name>
    <dbReference type="NCBI Taxonomy" id="10228"/>
    <lineage>
        <taxon>Eukaryota</taxon>
        <taxon>Metazoa</taxon>
        <taxon>Placozoa</taxon>
        <taxon>Uniplacotomia</taxon>
        <taxon>Trichoplacea</taxon>
        <taxon>Trichoplacidae</taxon>
        <taxon>Trichoplax</taxon>
    </lineage>
</organism>
<dbReference type="Gene3D" id="3.40.50.10190">
    <property type="entry name" value="BRCT domain"/>
    <property type="match status" value="1"/>
</dbReference>
<dbReference type="Proteomes" id="UP000009022">
    <property type="component" value="Unassembled WGS sequence"/>
</dbReference>
<dbReference type="STRING" id="10228.B3S559"/>
<evidence type="ECO:0000256" key="1">
    <source>
        <dbReference type="ARBA" id="ARBA00004604"/>
    </source>
</evidence>
<keyword evidence="2" id="KW-0690">Ribosome biogenesis</keyword>
<dbReference type="PANTHER" id="PTHR12221:SF6">
    <property type="entry name" value="PESCADILLO HOMOLOG"/>
    <property type="match status" value="1"/>
</dbReference>
<dbReference type="eggNOG" id="KOG2481">
    <property type="taxonomic scope" value="Eukaryota"/>
</dbReference>
<dbReference type="FunCoup" id="B3S559">
    <property type="interactions" value="2220"/>
</dbReference>
<dbReference type="GeneID" id="6756446"/>
<gene>
    <name evidence="7" type="ORF">TRIADDRAFT_29327</name>
</gene>